<protein>
    <submittedName>
        <fullName evidence="1">Uncharacterized protein</fullName>
    </submittedName>
</protein>
<evidence type="ECO:0000313" key="1">
    <source>
        <dbReference type="EMBL" id="AGE60745.1"/>
    </source>
</evidence>
<name>M1IQ24_9CAUD</name>
<organism evidence="1 2">
    <name type="scientific">Bacillus phage Curly</name>
    <dbReference type="NCBI Taxonomy" id="2880541"/>
    <lineage>
        <taxon>Viruses</taxon>
        <taxon>Duplodnaviria</taxon>
        <taxon>Heunggongvirae</taxon>
        <taxon>Uroviricota</taxon>
        <taxon>Caudoviricetes</taxon>
        <taxon>Ehrlichviridae</taxon>
        <taxon>Andromedavirus</taxon>
        <taxon>Andromedavirus bolokhovo</taxon>
        <taxon>Andromedavirus curly</taxon>
    </lineage>
</organism>
<proteinExistence type="predicted"/>
<dbReference type="KEGG" id="vg:14697880"/>
<keyword evidence="2" id="KW-1185">Reference proteome</keyword>
<dbReference type="GeneID" id="14697880"/>
<dbReference type="EMBL" id="KC330679">
    <property type="protein sequence ID" value="AGE60745.1"/>
    <property type="molecule type" value="Genomic_DNA"/>
</dbReference>
<dbReference type="RefSeq" id="YP_007517602.1">
    <property type="nucleotide sequence ID" value="NC_020479.1"/>
</dbReference>
<sequence>MTHCLPNLKTEEENKMNKTRTIVLPSKQGEALEHLIERFSELTNDPVQKREKMADFVISNYGDWEGAFKPLNKVPFNDLLYIVTGGAWEIQKSVKSVLKEMIDGFECNGMIRQTEAIEAAITRLEKEGLI</sequence>
<reference evidence="1 2" key="1">
    <citation type="journal article" date="2013" name="Virology">
        <title>Genomic characterization of six novel Bacillus pumilus bacteriophages.</title>
        <authorList>
            <person name="Lorenz L."/>
            <person name="Lins B."/>
            <person name="Barrett J."/>
            <person name="Montgomery A."/>
            <person name="Trapani S."/>
            <person name="Schindler A."/>
            <person name="Christie G.E."/>
            <person name="Cresawn S.G."/>
            <person name="Temple L."/>
        </authorList>
    </citation>
    <scope>NUCLEOTIDE SEQUENCE [LARGE SCALE GENOMIC DNA]</scope>
</reference>
<evidence type="ECO:0000313" key="2">
    <source>
        <dbReference type="Proteomes" id="UP000011292"/>
    </source>
</evidence>
<accession>M1IQ24</accession>
<dbReference type="Proteomes" id="UP000011292">
    <property type="component" value="Segment"/>
</dbReference>
<gene>
    <name evidence="1" type="ORF">CURLY_58</name>
</gene>